<evidence type="ECO:0000313" key="2">
    <source>
        <dbReference type="Proteomes" id="UP000007304"/>
    </source>
</evidence>
<evidence type="ECO:0000313" key="1">
    <source>
        <dbReference type="EMBL" id="EHY57623.1"/>
    </source>
</evidence>
<dbReference type="HOGENOM" id="CLU_1001266_0_0_1"/>
<dbReference type="AlphaFoldDB" id="H6C4F0"/>
<accession>H6C4F0</accession>
<gene>
    <name evidence="1" type="ORF">HMPREF1120_05652</name>
</gene>
<sequence length="278" mass="29394">MVITTKVAVTAAARSTSHVAISQVNHMDKIDATRTNIPVTKVMVLVATTQNHPAMAEQKASVDPSAAKNMADAMMMDMGRLVHTAVSRSPLMGRLVSVEADQNLDTALVVLVEVVMNLALCRVCLGALVNEMTARDMALADLVDQDLAKNHASSRAASAAAEKNQDTALVDLAVTEKNLDLVVAASADLGRKHVSSPVGMVVVVRSLASFPADSVGLKMNLTLVVVVDETTEKNRTMAGMGAVLEAVAVVMVAETKTRMTDFLKADGGNDEDDDKRNN</sequence>
<reference evidence="1" key="1">
    <citation type="submission" date="2011-07" db="EMBL/GenBank/DDBJ databases">
        <title>The Genome Sequence of Exophiala (Wangiella) dermatitidis NIH/UT8656.</title>
        <authorList>
            <consortium name="The Broad Institute Genome Sequencing Platform"/>
            <person name="Cuomo C."/>
            <person name="Wang Z."/>
            <person name="Hunicke-Smith S."/>
            <person name="Szanislo P.J."/>
            <person name="Earl A."/>
            <person name="Young S.K."/>
            <person name="Zeng Q."/>
            <person name="Gargeya S."/>
            <person name="Fitzgerald M."/>
            <person name="Haas B."/>
            <person name="Abouelleil A."/>
            <person name="Alvarado L."/>
            <person name="Arachchi H.M."/>
            <person name="Berlin A."/>
            <person name="Brown A."/>
            <person name="Chapman S.B."/>
            <person name="Chen Z."/>
            <person name="Dunbar C."/>
            <person name="Freedman E."/>
            <person name="Gearin G."/>
            <person name="Gellesch M."/>
            <person name="Goldberg J."/>
            <person name="Griggs A."/>
            <person name="Gujja S."/>
            <person name="Heiman D."/>
            <person name="Howarth C."/>
            <person name="Larson L."/>
            <person name="Lui A."/>
            <person name="MacDonald P.J.P."/>
            <person name="Montmayeur A."/>
            <person name="Murphy C."/>
            <person name="Neiman D."/>
            <person name="Pearson M."/>
            <person name="Priest M."/>
            <person name="Roberts A."/>
            <person name="Saif S."/>
            <person name="Shea T."/>
            <person name="Shenoy N."/>
            <person name="Sisk P."/>
            <person name="Stolte C."/>
            <person name="Sykes S."/>
            <person name="Wortman J."/>
            <person name="Nusbaum C."/>
            <person name="Birren B."/>
        </authorList>
    </citation>
    <scope>NUCLEOTIDE SEQUENCE</scope>
    <source>
        <strain evidence="1">NIH/UT8656</strain>
    </source>
</reference>
<proteinExistence type="predicted"/>
<name>H6C4F0_EXODN</name>
<dbReference type="Proteomes" id="UP000007304">
    <property type="component" value="Unassembled WGS sequence"/>
</dbReference>
<organism evidence="1 2">
    <name type="scientific">Exophiala dermatitidis (strain ATCC 34100 / CBS 525.76 / NIH/UT8656)</name>
    <name type="common">Black yeast</name>
    <name type="synonym">Wangiella dermatitidis</name>
    <dbReference type="NCBI Taxonomy" id="858893"/>
    <lineage>
        <taxon>Eukaryota</taxon>
        <taxon>Fungi</taxon>
        <taxon>Dikarya</taxon>
        <taxon>Ascomycota</taxon>
        <taxon>Pezizomycotina</taxon>
        <taxon>Eurotiomycetes</taxon>
        <taxon>Chaetothyriomycetidae</taxon>
        <taxon>Chaetothyriales</taxon>
        <taxon>Herpotrichiellaceae</taxon>
        <taxon>Exophiala</taxon>
    </lineage>
</organism>
<dbReference type="VEuPathDB" id="FungiDB:HMPREF1120_05652"/>
<keyword evidence="2" id="KW-1185">Reference proteome</keyword>
<protein>
    <submittedName>
        <fullName evidence="1">Uncharacterized protein</fullName>
    </submittedName>
</protein>
<dbReference type="EMBL" id="JH226134">
    <property type="protein sequence ID" value="EHY57623.1"/>
    <property type="molecule type" value="Genomic_DNA"/>
</dbReference>
<dbReference type="RefSeq" id="XP_009158084.1">
    <property type="nucleotide sequence ID" value="XM_009159836.1"/>
</dbReference>
<dbReference type="InParanoid" id="H6C4F0"/>
<dbReference type="GeneID" id="20310291"/>